<dbReference type="EMBL" id="CP048685">
    <property type="protein sequence ID" value="QPJ62797.1"/>
    <property type="molecule type" value="Genomic_DNA"/>
</dbReference>
<dbReference type="PANTHER" id="PTHR11735:SF11">
    <property type="entry name" value="TRNA THREONYLCARBAMOYLADENOSINE BIOSYNTHESIS PROTEIN TSAB"/>
    <property type="match status" value="1"/>
</dbReference>
<dbReference type="AlphaFoldDB" id="A0A7T0BYF8"/>
<dbReference type="CDD" id="cd24032">
    <property type="entry name" value="ASKHA_NBD_TsaB"/>
    <property type="match status" value="1"/>
</dbReference>
<dbReference type="GO" id="GO:0016740">
    <property type="term" value="F:transferase activity"/>
    <property type="evidence" value="ECO:0007669"/>
    <property type="project" value="UniProtKB-KW"/>
</dbReference>
<evidence type="ECO:0000313" key="2">
    <source>
        <dbReference type="EMBL" id="QPJ62797.1"/>
    </source>
</evidence>
<dbReference type="SUPFAM" id="SSF53067">
    <property type="entry name" value="Actin-like ATPase domain"/>
    <property type="match status" value="2"/>
</dbReference>
<dbReference type="GO" id="GO:0005829">
    <property type="term" value="C:cytosol"/>
    <property type="evidence" value="ECO:0007669"/>
    <property type="project" value="TreeGrafter"/>
</dbReference>
<dbReference type="NCBIfam" id="TIGR03725">
    <property type="entry name" value="T6A_YeaZ"/>
    <property type="match status" value="1"/>
</dbReference>
<dbReference type="Gene3D" id="3.30.420.40">
    <property type="match status" value="2"/>
</dbReference>
<reference evidence="2 3" key="1">
    <citation type="submission" date="2020-02" db="EMBL/GenBank/DDBJ databases">
        <title>Genomic and physiological characterization of two novel Nitrospinaceae genera.</title>
        <authorList>
            <person name="Mueller A.J."/>
            <person name="Jung M.-Y."/>
            <person name="Strachan C.R."/>
            <person name="Herbold C.W."/>
            <person name="Kirkegaard R.H."/>
            <person name="Daims H."/>
        </authorList>
    </citation>
    <scope>NUCLEOTIDE SEQUENCE [LARGE SCALE GENOMIC DNA]</scope>
    <source>
        <strain evidence="2">EB</strain>
    </source>
</reference>
<dbReference type="Proteomes" id="UP000594688">
    <property type="component" value="Chromosome"/>
</dbReference>
<dbReference type="InterPro" id="IPR043129">
    <property type="entry name" value="ATPase_NBD"/>
</dbReference>
<dbReference type="GO" id="GO:0002949">
    <property type="term" value="P:tRNA threonylcarbamoyladenosine modification"/>
    <property type="evidence" value="ECO:0007669"/>
    <property type="project" value="InterPro"/>
</dbReference>
<dbReference type="InterPro" id="IPR022496">
    <property type="entry name" value="T6A_TsaB"/>
</dbReference>
<dbReference type="InterPro" id="IPR000905">
    <property type="entry name" value="Gcp-like_dom"/>
</dbReference>
<keyword evidence="2" id="KW-0808">Transferase</keyword>
<gene>
    <name evidence="2" type="primary">tsaB</name>
    <name evidence="2" type="ORF">G3M70_13285</name>
</gene>
<proteinExistence type="predicted"/>
<dbReference type="KEGG" id="nli:G3M70_13285"/>
<protein>
    <submittedName>
        <fullName evidence="2">tRNA (Adenosine(37)-N6)-threonylcarbamoyltransferase complex dimerization subunit type 1 TsaB</fullName>
    </submittedName>
</protein>
<accession>A0A7T0BYF8</accession>
<organism evidence="2 3">
    <name type="scientific">Candidatus Nitronauta litoralis</name>
    <dbReference type="NCBI Taxonomy" id="2705533"/>
    <lineage>
        <taxon>Bacteria</taxon>
        <taxon>Pseudomonadati</taxon>
        <taxon>Nitrospinota/Tectimicrobiota group</taxon>
        <taxon>Nitrospinota</taxon>
        <taxon>Nitrospinia</taxon>
        <taxon>Nitrospinales</taxon>
        <taxon>Nitrospinaceae</taxon>
        <taxon>Candidatus Nitronauta</taxon>
    </lineage>
</organism>
<dbReference type="Pfam" id="PF00814">
    <property type="entry name" value="TsaD"/>
    <property type="match status" value="1"/>
</dbReference>
<name>A0A7T0BYF8_9BACT</name>
<sequence length="229" mass="24863">MKLLSIDSSTPLLSVALLDKQHILSEQARDHSPPAHNPLLSLVDQVLSDAGIPLKEVSGYIFTNGPGSFTGLRVGLSLIKGFVLATEKPVLGVSSLKAWASLSGNNSERVCSLLDARKGEVYYALFQKSGDDLTPLGDEEVLSPTEVLNRIDQPVEFVGPGSDRYKDFFTEHLKNRFQKSAPPGSPTVAGAAGKIGLKNFEKNSSFNLNQLNLRYLRKPEAEINFKGNP</sequence>
<evidence type="ECO:0000259" key="1">
    <source>
        <dbReference type="Pfam" id="PF00814"/>
    </source>
</evidence>
<feature type="domain" description="Gcp-like" evidence="1">
    <location>
        <begin position="39"/>
        <end position="224"/>
    </location>
</feature>
<dbReference type="PANTHER" id="PTHR11735">
    <property type="entry name" value="TRNA N6-ADENOSINE THREONYLCARBAMOYLTRANSFERASE"/>
    <property type="match status" value="1"/>
</dbReference>
<evidence type="ECO:0000313" key="3">
    <source>
        <dbReference type="Proteomes" id="UP000594688"/>
    </source>
</evidence>